<keyword evidence="3" id="KW-0731">Sigma factor</keyword>
<dbReference type="SUPFAM" id="SSF88659">
    <property type="entry name" value="Sigma3 and sigma4 domains of RNA polymerase sigma factors"/>
    <property type="match status" value="1"/>
</dbReference>
<keyword evidence="8" id="KW-1185">Reference proteome</keyword>
<proteinExistence type="inferred from homology"/>
<gene>
    <name evidence="7" type="ORF">QIS99_21135</name>
</gene>
<evidence type="ECO:0000313" key="7">
    <source>
        <dbReference type="EMBL" id="MDI3388690.1"/>
    </source>
</evidence>
<comment type="caution">
    <text evidence="7">The sequence shown here is derived from an EMBL/GenBank/DDBJ whole genome shotgun (WGS) entry which is preliminary data.</text>
</comment>
<dbReference type="InterPro" id="IPR007627">
    <property type="entry name" value="RNA_pol_sigma70_r2"/>
</dbReference>
<dbReference type="Pfam" id="PF04542">
    <property type="entry name" value="Sigma70_r2"/>
    <property type="match status" value="1"/>
</dbReference>
<dbReference type="Proteomes" id="UP001224661">
    <property type="component" value="Unassembled WGS sequence"/>
</dbReference>
<dbReference type="InterPro" id="IPR039425">
    <property type="entry name" value="RNA_pol_sigma-70-like"/>
</dbReference>
<reference evidence="7 8" key="1">
    <citation type="submission" date="2023-05" db="EMBL/GenBank/DDBJ databases">
        <title>Draft genome sequence of Streptomyces sp. B-S-A8 isolated from a cave soil in Thailand.</title>
        <authorList>
            <person name="Chamroensaksri N."/>
            <person name="Muangham S."/>
        </authorList>
    </citation>
    <scope>NUCLEOTIDE SEQUENCE [LARGE SCALE GENOMIC DNA]</scope>
    <source>
        <strain evidence="7 8">B-S-A8</strain>
    </source>
</reference>
<feature type="domain" description="RNA polymerase sigma-70 region 2" evidence="5">
    <location>
        <begin position="22"/>
        <end position="88"/>
    </location>
</feature>
<evidence type="ECO:0000256" key="1">
    <source>
        <dbReference type="ARBA" id="ARBA00010641"/>
    </source>
</evidence>
<feature type="domain" description="RNA polymerase sigma factor 70 region 4 type 2" evidence="6">
    <location>
        <begin position="118"/>
        <end position="170"/>
    </location>
</feature>
<dbReference type="RefSeq" id="WP_282515143.1">
    <property type="nucleotide sequence ID" value="NZ_JASCIR010000019.1"/>
</dbReference>
<evidence type="ECO:0000256" key="2">
    <source>
        <dbReference type="ARBA" id="ARBA00023015"/>
    </source>
</evidence>
<dbReference type="InterPro" id="IPR036388">
    <property type="entry name" value="WH-like_DNA-bd_sf"/>
</dbReference>
<dbReference type="PANTHER" id="PTHR43133">
    <property type="entry name" value="RNA POLYMERASE ECF-TYPE SIGMA FACTO"/>
    <property type="match status" value="1"/>
</dbReference>
<dbReference type="InterPro" id="IPR013324">
    <property type="entry name" value="RNA_pol_sigma_r3/r4-like"/>
</dbReference>
<dbReference type="SUPFAM" id="SSF88946">
    <property type="entry name" value="Sigma2 domain of RNA polymerase sigma factors"/>
    <property type="match status" value="1"/>
</dbReference>
<dbReference type="Gene3D" id="1.10.10.10">
    <property type="entry name" value="Winged helix-like DNA-binding domain superfamily/Winged helix DNA-binding domain"/>
    <property type="match status" value="1"/>
</dbReference>
<keyword evidence="2" id="KW-0805">Transcription regulation</keyword>
<dbReference type="NCBIfam" id="TIGR02937">
    <property type="entry name" value="sigma70-ECF"/>
    <property type="match status" value="1"/>
</dbReference>
<organism evidence="7 8">
    <name type="scientific">Streptomyces solicavernae</name>
    <dbReference type="NCBI Taxonomy" id="3043614"/>
    <lineage>
        <taxon>Bacteria</taxon>
        <taxon>Bacillati</taxon>
        <taxon>Actinomycetota</taxon>
        <taxon>Actinomycetes</taxon>
        <taxon>Kitasatosporales</taxon>
        <taxon>Streptomycetaceae</taxon>
        <taxon>Streptomyces</taxon>
    </lineage>
</organism>
<dbReference type="InterPro" id="IPR013325">
    <property type="entry name" value="RNA_pol_sigma_r2"/>
</dbReference>
<dbReference type="InterPro" id="IPR013249">
    <property type="entry name" value="RNA_pol_sigma70_r4_t2"/>
</dbReference>
<evidence type="ECO:0000256" key="4">
    <source>
        <dbReference type="ARBA" id="ARBA00023163"/>
    </source>
</evidence>
<accession>A0ABT6RWD0</accession>
<dbReference type="EMBL" id="JASCIR010000019">
    <property type="protein sequence ID" value="MDI3388690.1"/>
    <property type="molecule type" value="Genomic_DNA"/>
</dbReference>
<evidence type="ECO:0000259" key="5">
    <source>
        <dbReference type="Pfam" id="PF04542"/>
    </source>
</evidence>
<evidence type="ECO:0000256" key="3">
    <source>
        <dbReference type="ARBA" id="ARBA00023082"/>
    </source>
</evidence>
<dbReference type="InterPro" id="IPR014284">
    <property type="entry name" value="RNA_pol_sigma-70_dom"/>
</dbReference>
<evidence type="ECO:0000259" key="6">
    <source>
        <dbReference type="Pfam" id="PF08281"/>
    </source>
</evidence>
<dbReference type="CDD" id="cd06171">
    <property type="entry name" value="Sigma70_r4"/>
    <property type="match status" value="1"/>
</dbReference>
<protein>
    <submittedName>
        <fullName evidence="7">Sigma-70 family RNA polymerase sigma factor</fullName>
    </submittedName>
</protein>
<keyword evidence="4" id="KW-0804">Transcription</keyword>
<dbReference type="Pfam" id="PF08281">
    <property type="entry name" value="Sigma70_r4_2"/>
    <property type="match status" value="1"/>
</dbReference>
<dbReference type="Gene3D" id="1.10.1740.10">
    <property type="match status" value="1"/>
</dbReference>
<sequence>MCSDNALLSAVAHGDQTALRALYERHADAMLRLVRRLSSDQGVAEEILQESWLAVWRSAGGFRGESSVRGWLLGVARRQAHNRLRRSRPQLADLAEAEEVPDPGPSVEDQVVRKSEHAELLTAVRALPEHLREVLALVLVEELPYPEVAAVLDIPVGTVKSRMSQARKRLGNMLSALRLEGTGRR</sequence>
<evidence type="ECO:0000313" key="8">
    <source>
        <dbReference type="Proteomes" id="UP001224661"/>
    </source>
</evidence>
<comment type="similarity">
    <text evidence="1">Belongs to the sigma-70 factor family. ECF subfamily.</text>
</comment>
<dbReference type="PANTHER" id="PTHR43133:SF25">
    <property type="entry name" value="RNA POLYMERASE SIGMA FACTOR RFAY-RELATED"/>
    <property type="match status" value="1"/>
</dbReference>
<name>A0ABT6RWD0_9ACTN</name>